<keyword evidence="2" id="KW-1185">Reference proteome</keyword>
<evidence type="ECO:0000313" key="1">
    <source>
        <dbReference type="EMBL" id="KAJ1123980.1"/>
    </source>
</evidence>
<accession>A0AAV7PFA5</accession>
<evidence type="ECO:0000313" key="2">
    <source>
        <dbReference type="Proteomes" id="UP001066276"/>
    </source>
</evidence>
<dbReference type="EMBL" id="JANPWB010000011">
    <property type="protein sequence ID" value="KAJ1123980.1"/>
    <property type="molecule type" value="Genomic_DNA"/>
</dbReference>
<name>A0AAV7PFA5_PLEWA</name>
<proteinExistence type="predicted"/>
<dbReference type="Proteomes" id="UP001066276">
    <property type="component" value="Chromosome 7"/>
</dbReference>
<sequence length="118" mass="12395">MSVPQVACGSGDHRNNEDFLEMPEDQSHRIDGGGGVTEVIGPILGLESASGTTGSSAGRCDRRGGNGLLLLRGPAEDTYEGGLLERYEAPWLSDALRMVGVHRGFGPVADRGTAVVMR</sequence>
<protein>
    <submittedName>
        <fullName evidence="1">Uncharacterized protein</fullName>
    </submittedName>
</protein>
<gene>
    <name evidence="1" type="ORF">NDU88_002444</name>
</gene>
<dbReference type="AlphaFoldDB" id="A0AAV7PFA5"/>
<reference evidence="1" key="1">
    <citation type="journal article" date="2022" name="bioRxiv">
        <title>Sequencing and chromosome-scale assembly of the giantPleurodeles waltlgenome.</title>
        <authorList>
            <person name="Brown T."/>
            <person name="Elewa A."/>
            <person name="Iarovenko S."/>
            <person name="Subramanian E."/>
            <person name="Araus A.J."/>
            <person name="Petzold A."/>
            <person name="Susuki M."/>
            <person name="Suzuki K.-i.T."/>
            <person name="Hayashi T."/>
            <person name="Toyoda A."/>
            <person name="Oliveira C."/>
            <person name="Osipova E."/>
            <person name="Leigh N.D."/>
            <person name="Simon A."/>
            <person name="Yun M.H."/>
        </authorList>
    </citation>
    <scope>NUCLEOTIDE SEQUENCE</scope>
    <source>
        <strain evidence="1">20211129_DDA</strain>
        <tissue evidence="1">Liver</tissue>
    </source>
</reference>
<comment type="caution">
    <text evidence="1">The sequence shown here is derived from an EMBL/GenBank/DDBJ whole genome shotgun (WGS) entry which is preliminary data.</text>
</comment>
<organism evidence="1 2">
    <name type="scientific">Pleurodeles waltl</name>
    <name type="common">Iberian ribbed newt</name>
    <dbReference type="NCBI Taxonomy" id="8319"/>
    <lineage>
        <taxon>Eukaryota</taxon>
        <taxon>Metazoa</taxon>
        <taxon>Chordata</taxon>
        <taxon>Craniata</taxon>
        <taxon>Vertebrata</taxon>
        <taxon>Euteleostomi</taxon>
        <taxon>Amphibia</taxon>
        <taxon>Batrachia</taxon>
        <taxon>Caudata</taxon>
        <taxon>Salamandroidea</taxon>
        <taxon>Salamandridae</taxon>
        <taxon>Pleurodelinae</taxon>
        <taxon>Pleurodeles</taxon>
    </lineage>
</organism>